<feature type="transmembrane region" description="Helical" evidence="6">
    <location>
        <begin position="137"/>
        <end position="161"/>
    </location>
</feature>
<dbReference type="EMBL" id="MHQN01000033">
    <property type="protein sequence ID" value="OHA02594.1"/>
    <property type="molecule type" value="Genomic_DNA"/>
</dbReference>
<dbReference type="Pfam" id="PF04138">
    <property type="entry name" value="GtrA_DPMS_TM"/>
    <property type="match status" value="1"/>
</dbReference>
<dbReference type="InterPro" id="IPR007267">
    <property type="entry name" value="GtrA_DPMS_TM"/>
</dbReference>
<protein>
    <recommendedName>
        <fullName evidence="7">GtrA/DPMS transmembrane domain-containing protein</fullName>
    </recommendedName>
</protein>
<feature type="transmembrane region" description="Helical" evidence="6">
    <location>
        <begin position="31"/>
        <end position="57"/>
    </location>
</feature>
<keyword evidence="3 6" id="KW-0812">Transmembrane</keyword>
<dbReference type="GO" id="GO:0000271">
    <property type="term" value="P:polysaccharide biosynthetic process"/>
    <property type="evidence" value="ECO:0007669"/>
    <property type="project" value="InterPro"/>
</dbReference>
<evidence type="ECO:0000256" key="1">
    <source>
        <dbReference type="ARBA" id="ARBA00004141"/>
    </source>
</evidence>
<evidence type="ECO:0000259" key="7">
    <source>
        <dbReference type="Pfam" id="PF04138"/>
    </source>
</evidence>
<keyword evidence="5 6" id="KW-0472">Membrane</keyword>
<keyword evidence="4 6" id="KW-1133">Transmembrane helix</keyword>
<dbReference type="AlphaFoldDB" id="A0A1G2KTS9"/>
<evidence type="ECO:0000256" key="2">
    <source>
        <dbReference type="ARBA" id="ARBA00009399"/>
    </source>
</evidence>
<feature type="transmembrane region" description="Helical" evidence="6">
    <location>
        <begin position="93"/>
        <end position="116"/>
    </location>
</feature>
<evidence type="ECO:0000313" key="9">
    <source>
        <dbReference type="Proteomes" id="UP000177177"/>
    </source>
</evidence>
<evidence type="ECO:0000256" key="6">
    <source>
        <dbReference type="SAM" id="Phobius"/>
    </source>
</evidence>
<feature type="transmembrane region" description="Helical" evidence="6">
    <location>
        <begin position="69"/>
        <end position="87"/>
    </location>
</feature>
<proteinExistence type="inferred from homology"/>
<evidence type="ECO:0000256" key="4">
    <source>
        <dbReference type="ARBA" id="ARBA00022989"/>
    </source>
</evidence>
<reference evidence="8 9" key="1">
    <citation type="journal article" date="2016" name="Nat. Commun.">
        <title>Thousands of microbial genomes shed light on interconnected biogeochemical processes in an aquifer system.</title>
        <authorList>
            <person name="Anantharaman K."/>
            <person name="Brown C.T."/>
            <person name="Hug L.A."/>
            <person name="Sharon I."/>
            <person name="Castelle C.J."/>
            <person name="Probst A.J."/>
            <person name="Thomas B.C."/>
            <person name="Singh A."/>
            <person name="Wilkins M.J."/>
            <person name="Karaoz U."/>
            <person name="Brodie E.L."/>
            <person name="Williams K.H."/>
            <person name="Hubbard S.S."/>
            <person name="Banfield J.F."/>
        </authorList>
    </citation>
    <scope>NUCLEOTIDE SEQUENCE [LARGE SCALE GENOMIC DNA]</scope>
</reference>
<dbReference type="InterPro" id="IPR051401">
    <property type="entry name" value="GtrA_CellWall_Glycosyl"/>
</dbReference>
<feature type="domain" description="GtrA/DPMS transmembrane" evidence="7">
    <location>
        <begin position="68"/>
        <end position="195"/>
    </location>
</feature>
<dbReference type="PANTHER" id="PTHR38459:SF1">
    <property type="entry name" value="PROPHAGE BACTOPRENOL-LINKED GLUCOSE TRANSLOCASE HOMOLOG"/>
    <property type="match status" value="1"/>
</dbReference>
<sequence>MPKTDYAIGSLIGFFAGIFAIPTFYNLGIKSAMILLAVPWAGAVGGLVGIWTVYFFARKMPVLAQFGRFFAVGVLNTVIDFGILNLLSRSTGIAAGFLLGGVNVPGFLVAVINSYLWNKLWVFKTGSQNLFAAFPRFFAVTLAGLLTNSAIVIFFTTYVAPSSGMAPNIALNIGKLLATAISLAVNFLGYKFFVFQKKEL</sequence>
<evidence type="ECO:0000313" key="8">
    <source>
        <dbReference type="EMBL" id="OHA02594.1"/>
    </source>
</evidence>
<comment type="similarity">
    <text evidence="2">Belongs to the GtrA family.</text>
</comment>
<evidence type="ECO:0000256" key="3">
    <source>
        <dbReference type="ARBA" id="ARBA00022692"/>
    </source>
</evidence>
<gene>
    <name evidence="8" type="ORF">A3C92_03040</name>
</gene>
<dbReference type="PANTHER" id="PTHR38459">
    <property type="entry name" value="PROPHAGE BACTOPRENOL-LINKED GLUCOSE TRANSLOCASE HOMOLOG"/>
    <property type="match status" value="1"/>
</dbReference>
<dbReference type="GO" id="GO:0005886">
    <property type="term" value="C:plasma membrane"/>
    <property type="evidence" value="ECO:0007669"/>
    <property type="project" value="TreeGrafter"/>
</dbReference>
<comment type="caution">
    <text evidence="8">The sequence shown here is derived from an EMBL/GenBank/DDBJ whole genome shotgun (WGS) entry which is preliminary data.</text>
</comment>
<feature type="transmembrane region" description="Helical" evidence="6">
    <location>
        <begin position="173"/>
        <end position="194"/>
    </location>
</feature>
<name>A0A1G2KTS9_9BACT</name>
<dbReference type="Proteomes" id="UP000177177">
    <property type="component" value="Unassembled WGS sequence"/>
</dbReference>
<evidence type="ECO:0000256" key="5">
    <source>
        <dbReference type="ARBA" id="ARBA00023136"/>
    </source>
</evidence>
<feature type="transmembrane region" description="Helical" evidence="6">
    <location>
        <begin position="7"/>
        <end position="25"/>
    </location>
</feature>
<comment type="subcellular location">
    <subcellularLocation>
        <location evidence="1">Membrane</location>
        <topology evidence="1">Multi-pass membrane protein</topology>
    </subcellularLocation>
</comment>
<accession>A0A1G2KTS9</accession>
<organism evidence="8 9">
    <name type="scientific">Candidatus Sungbacteria bacterium RIFCSPHIGHO2_02_FULL_53_17</name>
    <dbReference type="NCBI Taxonomy" id="1802275"/>
    <lineage>
        <taxon>Bacteria</taxon>
        <taxon>Candidatus Sungiibacteriota</taxon>
    </lineage>
</organism>